<reference evidence="5" key="1">
    <citation type="submission" date="2025-08" db="UniProtKB">
        <authorList>
            <consortium name="RefSeq"/>
        </authorList>
    </citation>
    <scope>IDENTIFICATION</scope>
</reference>
<evidence type="ECO:0000313" key="5">
    <source>
        <dbReference type="RefSeq" id="XP_014663919.1"/>
    </source>
</evidence>
<dbReference type="InterPro" id="IPR001680">
    <property type="entry name" value="WD40_rpt"/>
</dbReference>
<dbReference type="Pfam" id="PF23761">
    <property type="entry name" value="Beta-prop_DCAF4"/>
    <property type="match status" value="1"/>
</dbReference>
<name>A0ABM1DVE8_PRICU</name>
<dbReference type="PROSITE" id="PS50082">
    <property type="entry name" value="WD_REPEATS_2"/>
    <property type="match status" value="1"/>
</dbReference>
<dbReference type="RefSeq" id="XP_014663919.1">
    <property type="nucleotide sequence ID" value="XM_014808433.1"/>
</dbReference>
<evidence type="ECO:0000256" key="2">
    <source>
        <dbReference type="ARBA" id="ARBA00022737"/>
    </source>
</evidence>
<feature type="repeat" description="WD" evidence="3">
    <location>
        <begin position="326"/>
        <end position="367"/>
    </location>
</feature>
<dbReference type="SMART" id="SM00320">
    <property type="entry name" value="WD40"/>
    <property type="match status" value="3"/>
</dbReference>
<gene>
    <name evidence="5" type="primary">LOC106806476</name>
</gene>
<evidence type="ECO:0000256" key="1">
    <source>
        <dbReference type="ARBA" id="ARBA00022574"/>
    </source>
</evidence>
<dbReference type="SUPFAM" id="SSF50978">
    <property type="entry name" value="WD40 repeat-like"/>
    <property type="match status" value="1"/>
</dbReference>
<accession>A0ABM1DVE8</accession>
<dbReference type="PANTHER" id="PTHR44472">
    <property type="entry name" value="DDB1- AND CUL4-ASSOCIATED FACTOR 4-RELATED"/>
    <property type="match status" value="1"/>
</dbReference>
<protein>
    <submittedName>
        <fullName evidence="5">DDB1- and CUL4-associated factor 4-like isoform X1</fullName>
    </submittedName>
</protein>
<evidence type="ECO:0000256" key="3">
    <source>
        <dbReference type="PROSITE-ProRule" id="PRU00221"/>
    </source>
</evidence>
<dbReference type="PANTHER" id="PTHR44472:SF1">
    <property type="entry name" value="DDB1 AND CUL4 ASSOCIATED FACTOR 4"/>
    <property type="match status" value="1"/>
</dbReference>
<dbReference type="InterPro" id="IPR036322">
    <property type="entry name" value="WD40_repeat_dom_sf"/>
</dbReference>
<dbReference type="InterPro" id="IPR015943">
    <property type="entry name" value="WD40/YVTN_repeat-like_dom_sf"/>
</dbReference>
<proteinExistence type="predicted"/>
<dbReference type="Proteomes" id="UP000695022">
    <property type="component" value="Unplaced"/>
</dbReference>
<sequence>MADIPGFYYDPEKKRYYRMLPGHNNVNPFTSQRVLEKQREKKRQEAVSEWRPRGGMAREAGLRGIAGVRRTRALAKGCNVVTLTSNNQLGAYRCDVYRSLTRASHLAMLNPSTYVQASLATAAVDAFQGHTEIHDIACSAASKRLAVAYNRPLWFSHYDLSPDRWLRPTGGMRGREVAAWLSGMMLSRLQFLRLGERADEPSFVLYAWTCDKARGTTLTLRDFALNSVPEWRASVTKMRHLQSLVGVWRDRQPLVSAAWEAVMKLPVILYDVTSNAKQGIQALRGRSVHSQLFNENGNLLYSGLKDGRVFCVDTRELERPVCQLRYQGANVGVCCMRMQPDPNYILTGDYDGGILRWDVRMRKVMQEFHGHENDYHGLPFHVDDTANIVYAVGTDGFTRAWSLTTAQLLCTLPAPCPVQDAAHVPKVLFSTEWGGVSGCTGFLFSANVDKRPMAYLYPVRPAVFQL</sequence>
<organism evidence="4 5">
    <name type="scientific">Priapulus caudatus</name>
    <name type="common">Priapulid worm</name>
    <dbReference type="NCBI Taxonomy" id="37621"/>
    <lineage>
        <taxon>Eukaryota</taxon>
        <taxon>Metazoa</taxon>
        <taxon>Ecdysozoa</taxon>
        <taxon>Scalidophora</taxon>
        <taxon>Priapulida</taxon>
        <taxon>Priapulimorpha</taxon>
        <taxon>Priapulimorphida</taxon>
        <taxon>Priapulidae</taxon>
        <taxon>Priapulus</taxon>
    </lineage>
</organism>
<keyword evidence="2" id="KW-0677">Repeat</keyword>
<evidence type="ECO:0000313" key="4">
    <source>
        <dbReference type="Proteomes" id="UP000695022"/>
    </source>
</evidence>
<dbReference type="Gene3D" id="2.130.10.10">
    <property type="entry name" value="YVTN repeat-like/Quinoprotein amine dehydrogenase"/>
    <property type="match status" value="1"/>
</dbReference>
<dbReference type="GeneID" id="106806476"/>
<keyword evidence="4" id="KW-1185">Reference proteome</keyword>
<dbReference type="InterPro" id="IPR052254">
    <property type="entry name" value="CUL4-DDB1_E3_ligase_receptor"/>
</dbReference>
<keyword evidence="1 3" id="KW-0853">WD repeat</keyword>